<dbReference type="STRING" id="1227497.C491_14872"/>
<dbReference type="InterPro" id="IPR008719">
    <property type="entry name" value="N2O_reductase_NosL"/>
</dbReference>
<accession>L9X3D9</accession>
<dbReference type="AlphaFoldDB" id="L9X3D9"/>
<dbReference type="SUPFAM" id="SSF160387">
    <property type="entry name" value="NosL/MerB-like"/>
    <property type="match status" value="1"/>
</dbReference>
<dbReference type="eggNOG" id="arCOG04012">
    <property type="taxonomic scope" value="Archaea"/>
</dbReference>
<dbReference type="PATRIC" id="fig|1227497.3.peg.3032"/>
<organism evidence="2 3">
    <name type="scientific">Natronococcus amylolyticus DSM 10524</name>
    <dbReference type="NCBI Taxonomy" id="1227497"/>
    <lineage>
        <taxon>Archaea</taxon>
        <taxon>Methanobacteriati</taxon>
        <taxon>Methanobacteriota</taxon>
        <taxon>Stenosarchaea group</taxon>
        <taxon>Halobacteria</taxon>
        <taxon>Halobacteriales</taxon>
        <taxon>Natrialbaceae</taxon>
        <taxon>Natronococcus</taxon>
    </lineage>
</organism>
<dbReference type="EMBL" id="AOIB01000028">
    <property type="protein sequence ID" value="ELY56240.1"/>
    <property type="molecule type" value="Genomic_DNA"/>
</dbReference>
<proteinExistence type="predicted"/>
<reference evidence="2 3" key="1">
    <citation type="journal article" date="2014" name="PLoS Genet.">
        <title>Phylogenetically driven sequencing of extremely halophilic archaea reveals strategies for static and dynamic osmo-response.</title>
        <authorList>
            <person name="Becker E.A."/>
            <person name="Seitzer P.M."/>
            <person name="Tritt A."/>
            <person name="Larsen D."/>
            <person name="Krusor M."/>
            <person name="Yao A.I."/>
            <person name="Wu D."/>
            <person name="Madern D."/>
            <person name="Eisen J.A."/>
            <person name="Darling A.E."/>
            <person name="Facciotti M.T."/>
        </authorList>
    </citation>
    <scope>NUCLEOTIDE SEQUENCE [LARGE SCALE GENOMIC DNA]</scope>
    <source>
        <strain evidence="2 3">DSM 10524</strain>
    </source>
</reference>
<evidence type="ECO:0000313" key="3">
    <source>
        <dbReference type="Proteomes" id="UP000011688"/>
    </source>
</evidence>
<comment type="caution">
    <text evidence="2">The sequence shown here is derived from an EMBL/GenBank/DDBJ whole genome shotgun (WGS) entry which is preliminary data.</text>
</comment>
<keyword evidence="3" id="KW-1185">Reference proteome</keyword>
<gene>
    <name evidence="2" type="ORF">C491_14872</name>
</gene>
<dbReference type="Pfam" id="PF05573">
    <property type="entry name" value="NosL"/>
    <property type="match status" value="1"/>
</dbReference>
<feature type="region of interest" description="Disordered" evidence="1">
    <location>
        <begin position="1"/>
        <end position="23"/>
    </location>
</feature>
<protein>
    <submittedName>
        <fullName evidence="2">NosL family protein</fullName>
    </submittedName>
</protein>
<dbReference type="Proteomes" id="UP000011688">
    <property type="component" value="Unassembled WGS sequence"/>
</dbReference>
<dbReference type="Gene3D" id="3.30.70.2050">
    <property type="match status" value="1"/>
</dbReference>
<name>L9X3D9_9EURY</name>
<evidence type="ECO:0000313" key="2">
    <source>
        <dbReference type="EMBL" id="ELY56240.1"/>
    </source>
</evidence>
<evidence type="ECO:0000256" key="1">
    <source>
        <dbReference type="SAM" id="MobiDB-lite"/>
    </source>
</evidence>
<sequence>MAIGQHPGPVGQTHYPDPDDIVGEDRPAQFCSSLCTYTFTFEQEDAGHDPDVSYLTDYSSVDYAVEEGGDALEISNHLEDEAFADVEGLMLVVDSDVEGAMGASMIGFTDASEADDFQAEYGGDLYEHEDMTGELVMSLM</sequence>